<dbReference type="PANTHER" id="PTHR12264">
    <property type="entry name" value="TRANSCRIPTION INITIATION FACTOR TFIID SUBUNIT 12"/>
    <property type="match status" value="1"/>
</dbReference>
<reference evidence="7" key="1">
    <citation type="journal article" date="2020" name="Stud. Mycol.">
        <title>101 Dothideomycetes genomes: a test case for predicting lifestyles and emergence of pathogens.</title>
        <authorList>
            <person name="Haridas S."/>
            <person name="Albert R."/>
            <person name="Binder M."/>
            <person name="Bloem J."/>
            <person name="Labutti K."/>
            <person name="Salamov A."/>
            <person name="Andreopoulos B."/>
            <person name="Baker S."/>
            <person name="Barry K."/>
            <person name="Bills G."/>
            <person name="Bluhm B."/>
            <person name="Cannon C."/>
            <person name="Castanera R."/>
            <person name="Culley D."/>
            <person name="Daum C."/>
            <person name="Ezra D."/>
            <person name="Gonzalez J."/>
            <person name="Henrissat B."/>
            <person name="Kuo A."/>
            <person name="Liang C."/>
            <person name="Lipzen A."/>
            <person name="Lutzoni F."/>
            <person name="Magnuson J."/>
            <person name="Mondo S."/>
            <person name="Nolan M."/>
            <person name="Ohm R."/>
            <person name="Pangilinan J."/>
            <person name="Park H.-J."/>
            <person name="Ramirez L."/>
            <person name="Alfaro M."/>
            <person name="Sun H."/>
            <person name="Tritt A."/>
            <person name="Yoshinaga Y."/>
            <person name="Zwiers L.-H."/>
            <person name="Turgeon B."/>
            <person name="Goodwin S."/>
            <person name="Spatafora J."/>
            <person name="Crous P."/>
            <person name="Grigoriev I."/>
        </authorList>
    </citation>
    <scope>NUCLEOTIDE SEQUENCE</scope>
    <source>
        <strain evidence="7">CBS 262.69</strain>
    </source>
</reference>
<dbReference type="AlphaFoldDB" id="A0A6G1I1I6"/>
<dbReference type="CDD" id="cd07981">
    <property type="entry name" value="HFD_TAF12"/>
    <property type="match status" value="1"/>
</dbReference>
<evidence type="ECO:0000313" key="8">
    <source>
        <dbReference type="Proteomes" id="UP000799640"/>
    </source>
</evidence>
<evidence type="ECO:0000256" key="1">
    <source>
        <dbReference type="ARBA" id="ARBA00004123"/>
    </source>
</evidence>
<evidence type="ECO:0000259" key="6">
    <source>
        <dbReference type="Pfam" id="PF03847"/>
    </source>
</evidence>
<dbReference type="FunFam" id="1.10.20.10:FF:000037">
    <property type="entry name" value="Transcription initiation factor TFIID subunit 12"/>
    <property type="match status" value="1"/>
</dbReference>
<dbReference type="GO" id="GO:0051123">
    <property type="term" value="P:RNA polymerase II preinitiation complex assembly"/>
    <property type="evidence" value="ECO:0007669"/>
    <property type="project" value="TreeGrafter"/>
</dbReference>
<sequence length="148" mass="15880">MGGPNNGIGGVLNQPAVTKTPMFNLEADGGSVLSKKKLDELVRQVTGGGDGAGGEALTPEVEEVMLMVADEFVDNVVAAACRLAKLRESPFLEIRDIQVVLERNYNIRIPGYAMEEVRSTRKFHPAAGWTHKMNAVQAAKVMGGKTDI</sequence>
<dbReference type="GO" id="GO:0005669">
    <property type="term" value="C:transcription factor TFIID complex"/>
    <property type="evidence" value="ECO:0007669"/>
    <property type="project" value="InterPro"/>
</dbReference>
<dbReference type="Pfam" id="PF03847">
    <property type="entry name" value="TFIID_20kDa"/>
    <property type="match status" value="1"/>
</dbReference>
<dbReference type="GO" id="GO:0017025">
    <property type="term" value="F:TBP-class protein binding"/>
    <property type="evidence" value="ECO:0007669"/>
    <property type="project" value="TreeGrafter"/>
</dbReference>
<dbReference type="GO" id="GO:0046982">
    <property type="term" value="F:protein heterodimerization activity"/>
    <property type="evidence" value="ECO:0007669"/>
    <property type="project" value="InterPro"/>
</dbReference>
<proteinExistence type="inferred from homology"/>
<comment type="subcellular location">
    <subcellularLocation>
        <location evidence="1">Nucleus</location>
    </subcellularLocation>
</comment>
<keyword evidence="3" id="KW-0805">Transcription regulation</keyword>
<feature type="domain" description="Transcription initiation factor TFIID subunit 12" evidence="6">
    <location>
        <begin position="34"/>
        <end position="107"/>
    </location>
</feature>
<dbReference type="InterPro" id="IPR009072">
    <property type="entry name" value="Histone-fold"/>
</dbReference>
<protein>
    <recommendedName>
        <fullName evidence="6">Transcription initiation factor TFIID subunit 12 domain-containing protein</fullName>
    </recommendedName>
</protein>
<dbReference type="PANTHER" id="PTHR12264:SF21">
    <property type="entry name" value="TRANSCRIPTION INITIATION FACTOR TFIID SUBUNIT 12"/>
    <property type="match status" value="1"/>
</dbReference>
<evidence type="ECO:0000256" key="2">
    <source>
        <dbReference type="ARBA" id="ARBA00007530"/>
    </source>
</evidence>
<dbReference type="Gene3D" id="1.10.20.10">
    <property type="entry name" value="Histone, subunit A"/>
    <property type="match status" value="1"/>
</dbReference>
<accession>A0A6G1I1I6</accession>
<organism evidence="7 8">
    <name type="scientific">Trichodelitschia bisporula</name>
    <dbReference type="NCBI Taxonomy" id="703511"/>
    <lineage>
        <taxon>Eukaryota</taxon>
        <taxon>Fungi</taxon>
        <taxon>Dikarya</taxon>
        <taxon>Ascomycota</taxon>
        <taxon>Pezizomycotina</taxon>
        <taxon>Dothideomycetes</taxon>
        <taxon>Dothideomycetes incertae sedis</taxon>
        <taxon>Phaeotrichales</taxon>
        <taxon>Phaeotrichaceae</taxon>
        <taxon>Trichodelitschia</taxon>
    </lineage>
</organism>
<gene>
    <name evidence="7" type="ORF">EJ06DRAFT_473334</name>
</gene>
<dbReference type="EMBL" id="ML996691">
    <property type="protein sequence ID" value="KAF2402140.1"/>
    <property type="molecule type" value="Genomic_DNA"/>
</dbReference>
<keyword evidence="5" id="KW-0539">Nucleus</keyword>
<evidence type="ECO:0000256" key="4">
    <source>
        <dbReference type="ARBA" id="ARBA00023163"/>
    </source>
</evidence>
<evidence type="ECO:0000313" key="7">
    <source>
        <dbReference type="EMBL" id="KAF2402140.1"/>
    </source>
</evidence>
<keyword evidence="8" id="KW-1185">Reference proteome</keyword>
<dbReference type="InterPro" id="IPR037794">
    <property type="entry name" value="TAF12"/>
</dbReference>
<dbReference type="OrthoDB" id="2193432at2759"/>
<dbReference type="Proteomes" id="UP000799640">
    <property type="component" value="Unassembled WGS sequence"/>
</dbReference>
<keyword evidence="4" id="KW-0804">Transcription</keyword>
<dbReference type="InterPro" id="IPR003228">
    <property type="entry name" value="TFIID_TAF12_dom"/>
</dbReference>
<name>A0A6G1I1I6_9PEZI</name>
<evidence type="ECO:0000256" key="3">
    <source>
        <dbReference type="ARBA" id="ARBA00023015"/>
    </source>
</evidence>
<comment type="similarity">
    <text evidence="2">Belongs to the TAF12 family.</text>
</comment>
<dbReference type="GO" id="GO:0000124">
    <property type="term" value="C:SAGA complex"/>
    <property type="evidence" value="ECO:0007669"/>
    <property type="project" value="InterPro"/>
</dbReference>
<dbReference type="SUPFAM" id="SSF47113">
    <property type="entry name" value="Histone-fold"/>
    <property type="match status" value="1"/>
</dbReference>
<evidence type="ECO:0000256" key="5">
    <source>
        <dbReference type="ARBA" id="ARBA00023242"/>
    </source>
</evidence>
<dbReference type="GO" id="GO:0003677">
    <property type="term" value="F:DNA binding"/>
    <property type="evidence" value="ECO:0007669"/>
    <property type="project" value="TreeGrafter"/>
</dbReference>